<dbReference type="InterPro" id="IPR008687">
    <property type="entry name" value="MobC"/>
</dbReference>
<organism evidence="2 3">
    <name type="scientific">Streptomyces thermogriseus</name>
    <dbReference type="NCBI Taxonomy" id="75292"/>
    <lineage>
        <taxon>Bacteria</taxon>
        <taxon>Bacillati</taxon>
        <taxon>Actinomycetota</taxon>
        <taxon>Actinomycetes</taxon>
        <taxon>Kitasatosporales</taxon>
        <taxon>Streptomycetaceae</taxon>
        <taxon>Streptomyces</taxon>
    </lineage>
</organism>
<name>A0ABP4DIE6_9ACTN</name>
<feature type="domain" description="Bacterial mobilisation" evidence="1">
    <location>
        <begin position="81"/>
        <end position="123"/>
    </location>
</feature>
<comment type="caution">
    <text evidence="2">The sequence shown here is derived from an EMBL/GenBank/DDBJ whole genome shotgun (WGS) entry which is preliminary data.</text>
</comment>
<evidence type="ECO:0000313" key="3">
    <source>
        <dbReference type="Proteomes" id="UP001501072"/>
    </source>
</evidence>
<dbReference type="EMBL" id="BAAAHU010000032">
    <property type="protein sequence ID" value="GAA1011503.1"/>
    <property type="molecule type" value="Genomic_DNA"/>
</dbReference>
<dbReference type="Proteomes" id="UP001501072">
    <property type="component" value="Unassembled WGS sequence"/>
</dbReference>
<sequence>MAAKQRARRRERQEEAPRRRRVNLAFNEAELAVLQEAARREDMAVAAWAARAALAVAAEKVVPVSADARDVLQELIQSRGQLQRIGNNLNQIARVLNSDGEVTDAQVEAVLKYVQAAVRRVDEATLQVMRERRPRL</sequence>
<evidence type="ECO:0000259" key="1">
    <source>
        <dbReference type="Pfam" id="PF05713"/>
    </source>
</evidence>
<accession>A0ABP4DIE6</accession>
<dbReference type="RefSeq" id="WP_346073311.1">
    <property type="nucleotide sequence ID" value="NZ_BAAAHU010000032.1"/>
</dbReference>
<gene>
    <name evidence="2" type="ORF">GCM10009564_32590</name>
</gene>
<protein>
    <recommendedName>
        <fullName evidence="1">Bacterial mobilisation domain-containing protein</fullName>
    </recommendedName>
</protein>
<reference evidence="3" key="1">
    <citation type="journal article" date="2019" name="Int. J. Syst. Evol. Microbiol.">
        <title>The Global Catalogue of Microorganisms (GCM) 10K type strain sequencing project: providing services to taxonomists for standard genome sequencing and annotation.</title>
        <authorList>
            <consortium name="The Broad Institute Genomics Platform"/>
            <consortium name="The Broad Institute Genome Sequencing Center for Infectious Disease"/>
            <person name="Wu L."/>
            <person name="Ma J."/>
        </authorList>
    </citation>
    <scope>NUCLEOTIDE SEQUENCE [LARGE SCALE GENOMIC DNA]</scope>
    <source>
        <strain evidence="3">JCM 11269</strain>
    </source>
</reference>
<dbReference type="Pfam" id="PF05713">
    <property type="entry name" value="MobC"/>
    <property type="match status" value="1"/>
</dbReference>
<proteinExistence type="predicted"/>
<evidence type="ECO:0000313" key="2">
    <source>
        <dbReference type="EMBL" id="GAA1011503.1"/>
    </source>
</evidence>
<keyword evidence="3" id="KW-1185">Reference proteome</keyword>